<protein>
    <submittedName>
        <fullName evidence="1">Uncharacterized protein</fullName>
    </submittedName>
</protein>
<sequence length="119" mass="13441">MHLRRVCDAYSPFTPRRHRRGRLPSILRPARTAPFPGLGRGAETEDAVDFTDSVKWNSDNLRFFNPPLLLMAFAPLSPLPALMNATWDNESRPETQRDPGYRGTFVFDPGRATLTSKAL</sequence>
<dbReference type="Proteomes" id="UP001157502">
    <property type="component" value="Chromosome 33"/>
</dbReference>
<name>A0ACC2F6G0_DALPE</name>
<keyword evidence="2" id="KW-1185">Reference proteome</keyword>
<comment type="caution">
    <text evidence="1">The sequence shown here is derived from an EMBL/GenBank/DDBJ whole genome shotgun (WGS) entry which is preliminary data.</text>
</comment>
<organism evidence="1 2">
    <name type="scientific">Dallia pectoralis</name>
    <name type="common">Alaska blackfish</name>
    <dbReference type="NCBI Taxonomy" id="75939"/>
    <lineage>
        <taxon>Eukaryota</taxon>
        <taxon>Metazoa</taxon>
        <taxon>Chordata</taxon>
        <taxon>Craniata</taxon>
        <taxon>Vertebrata</taxon>
        <taxon>Euteleostomi</taxon>
        <taxon>Actinopterygii</taxon>
        <taxon>Neopterygii</taxon>
        <taxon>Teleostei</taxon>
        <taxon>Protacanthopterygii</taxon>
        <taxon>Esociformes</taxon>
        <taxon>Umbridae</taxon>
        <taxon>Dallia</taxon>
    </lineage>
</organism>
<evidence type="ECO:0000313" key="2">
    <source>
        <dbReference type="Proteomes" id="UP001157502"/>
    </source>
</evidence>
<accession>A0ACC2F6G0</accession>
<gene>
    <name evidence="1" type="ORF">DPEC_G00333160</name>
</gene>
<reference evidence="1" key="1">
    <citation type="submission" date="2021-05" db="EMBL/GenBank/DDBJ databases">
        <authorList>
            <person name="Pan Q."/>
            <person name="Jouanno E."/>
            <person name="Zahm M."/>
            <person name="Klopp C."/>
            <person name="Cabau C."/>
            <person name="Louis A."/>
            <person name="Berthelot C."/>
            <person name="Parey E."/>
            <person name="Roest Crollius H."/>
            <person name="Montfort J."/>
            <person name="Robinson-Rechavi M."/>
            <person name="Bouchez O."/>
            <person name="Lampietro C."/>
            <person name="Lopez Roques C."/>
            <person name="Donnadieu C."/>
            <person name="Postlethwait J."/>
            <person name="Bobe J."/>
            <person name="Dillon D."/>
            <person name="Chandos A."/>
            <person name="von Hippel F."/>
            <person name="Guiguen Y."/>
        </authorList>
    </citation>
    <scope>NUCLEOTIDE SEQUENCE</scope>
    <source>
        <strain evidence="1">YG-Jan2019</strain>
    </source>
</reference>
<evidence type="ECO:0000313" key="1">
    <source>
        <dbReference type="EMBL" id="KAJ7986897.1"/>
    </source>
</evidence>
<dbReference type="EMBL" id="CM055760">
    <property type="protein sequence ID" value="KAJ7986897.1"/>
    <property type="molecule type" value="Genomic_DNA"/>
</dbReference>
<proteinExistence type="predicted"/>